<proteinExistence type="predicted"/>
<sequence length="283" mass="29827">MSKVPDGVAPDQLNTTARKVLLDGLEALAAHRAAITVIGAQAVYLRTSKAALKSAAFTSDGDLALDPDVLGDEPLVDEALTAAGFRLRHAEQPGLWVRPEVIDGRAVEVELDILAGHSLASGGRAARIPPHGKMSAKKVRGIEVAVVDRSPMVVRSLTPEDDRRVEVNVAGPVALLVAKAFKIEDRLLGAAKRPDRLVNKDAADVLRIMMAVPVREVASSLAELVRDPRVGPVATAGVEMLGTQFGGADAPGVQMAVDALAGDVPADRVRLLAPAYLRNLHRT</sequence>
<dbReference type="RefSeq" id="WP_380724351.1">
    <property type="nucleotide sequence ID" value="NZ_JBHTLK010000083.1"/>
</dbReference>
<evidence type="ECO:0008006" key="3">
    <source>
        <dbReference type="Google" id="ProtNLM"/>
    </source>
</evidence>
<reference evidence="2" key="1">
    <citation type="journal article" date="2019" name="Int. J. Syst. Evol. Microbiol.">
        <title>The Global Catalogue of Microorganisms (GCM) 10K type strain sequencing project: providing services to taxonomists for standard genome sequencing and annotation.</title>
        <authorList>
            <consortium name="The Broad Institute Genomics Platform"/>
            <consortium name="The Broad Institute Genome Sequencing Center for Infectious Disease"/>
            <person name="Wu L."/>
            <person name="Ma J."/>
        </authorList>
    </citation>
    <scope>NUCLEOTIDE SEQUENCE [LARGE SCALE GENOMIC DNA]</scope>
    <source>
        <strain evidence="2">CCUG 60214</strain>
    </source>
</reference>
<keyword evidence="2" id="KW-1185">Reference proteome</keyword>
<protein>
    <recommendedName>
        <fullName evidence="3">Nucleotidyltransferase-like protein</fullName>
    </recommendedName>
</protein>
<name>A0ABW3QWK3_9PSEU</name>
<dbReference type="EMBL" id="JBHTLK010000083">
    <property type="protein sequence ID" value="MFD1148935.1"/>
    <property type="molecule type" value="Genomic_DNA"/>
</dbReference>
<comment type="caution">
    <text evidence="1">The sequence shown here is derived from an EMBL/GenBank/DDBJ whole genome shotgun (WGS) entry which is preliminary data.</text>
</comment>
<dbReference type="Proteomes" id="UP001597168">
    <property type="component" value="Unassembled WGS sequence"/>
</dbReference>
<organism evidence="1 2">
    <name type="scientific">Saccharothrix hoggarensis</name>
    <dbReference type="NCBI Taxonomy" id="913853"/>
    <lineage>
        <taxon>Bacteria</taxon>
        <taxon>Bacillati</taxon>
        <taxon>Actinomycetota</taxon>
        <taxon>Actinomycetes</taxon>
        <taxon>Pseudonocardiales</taxon>
        <taxon>Pseudonocardiaceae</taxon>
        <taxon>Saccharothrix</taxon>
    </lineage>
</organism>
<gene>
    <name evidence="1" type="ORF">ACFQ3T_17530</name>
</gene>
<evidence type="ECO:0000313" key="1">
    <source>
        <dbReference type="EMBL" id="MFD1148935.1"/>
    </source>
</evidence>
<evidence type="ECO:0000313" key="2">
    <source>
        <dbReference type="Proteomes" id="UP001597168"/>
    </source>
</evidence>
<accession>A0ABW3QWK3</accession>